<gene>
    <name evidence="4" type="ORF">GCM10011573_22240</name>
</gene>
<dbReference type="RefSeq" id="WP_088270169.1">
    <property type="nucleotide sequence ID" value="NZ_BMKI01000004.1"/>
</dbReference>
<dbReference type="PANTHER" id="PTHR30185:SF13">
    <property type="entry name" value="LICABCH OPERON REGULATOR-RELATED"/>
    <property type="match status" value="1"/>
</dbReference>
<evidence type="ECO:0000256" key="2">
    <source>
        <dbReference type="ARBA" id="ARBA00023163"/>
    </source>
</evidence>
<sequence length="500" mass="59432">MIKNNLGLMLFDKEARTKIQLISQFDRTKQWWTMEELIEETGMTKRTIEKYLLLIQEELTKFDPTGQSQLVYDKRLGCSLHFKDSGEIESFLLYIMQNTLSYRLTYEIFFENIDSAVQFAQENYTSESTIWRIIRDFREILQHYDLDIQKGSFQLTGNEYQIRKFAHSTIWNLFKGKQWPFSQVSVHRVDEIINHVEAFFKVELSALKRQSMAYFVAICLTRNQNGHSVSLSREVRENTENNEFFQEFFEYLQEPFEGSGWTKEEAAYMFSAALTVDDYYSNLEIERRIYQFHETNNTALYQSIVSLRKAAKEHLDNIELSEGEVKYLTAYAFSSHMFCQMFRGFEFSNTRYNYWNRIQLKYPVLINELTRLIDSLAEQTKDDIFLQKNFLIPRYILMYAFIGRLPQLEKKITIVLITNLPILEEERVIIRLGEAYKNDYNLEIKRESEIQGSEYQLVVSTSKVPQEKIGKVPNLIFNTELTKVDYAELDKVLWKIVQER</sequence>
<evidence type="ECO:0000313" key="4">
    <source>
        <dbReference type="EMBL" id="GGC92213.1"/>
    </source>
</evidence>
<dbReference type="PANTHER" id="PTHR30185">
    <property type="entry name" value="CRYPTIC BETA-GLUCOSIDE BGL OPERON ANTITERMINATOR"/>
    <property type="match status" value="1"/>
</dbReference>
<evidence type="ECO:0000313" key="5">
    <source>
        <dbReference type="Proteomes" id="UP000630615"/>
    </source>
</evidence>
<dbReference type="Pfam" id="PF05043">
    <property type="entry name" value="Mga"/>
    <property type="match status" value="1"/>
</dbReference>
<comment type="caution">
    <text evidence="4">The sequence shown here is derived from an EMBL/GenBank/DDBJ whole genome shotgun (WGS) entry which is preliminary data.</text>
</comment>
<reference evidence="5" key="1">
    <citation type="journal article" date="2019" name="Int. J. Syst. Evol. Microbiol.">
        <title>The Global Catalogue of Microorganisms (GCM) 10K type strain sequencing project: providing services to taxonomists for standard genome sequencing and annotation.</title>
        <authorList>
            <consortium name="The Broad Institute Genomics Platform"/>
            <consortium name="The Broad Institute Genome Sequencing Center for Infectious Disease"/>
            <person name="Wu L."/>
            <person name="Ma J."/>
        </authorList>
    </citation>
    <scope>NUCLEOTIDE SEQUENCE [LARGE SCALE GENOMIC DNA]</scope>
    <source>
        <strain evidence="5">CGMCC 1.15942</strain>
    </source>
</reference>
<keyword evidence="2" id="KW-0804">Transcription</keyword>
<dbReference type="EMBL" id="BMKI01000004">
    <property type="protein sequence ID" value="GGC92213.1"/>
    <property type="molecule type" value="Genomic_DNA"/>
</dbReference>
<organism evidence="4 5">
    <name type="scientific">Enterococcus wangshanyuanii</name>
    <dbReference type="NCBI Taxonomy" id="2005703"/>
    <lineage>
        <taxon>Bacteria</taxon>
        <taxon>Bacillati</taxon>
        <taxon>Bacillota</taxon>
        <taxon>Bacilli</taxon>
        <taxon>Lactobacillales</taxon>
        <taxon>Enterococcaceae</taxon>
        <taxon>Enterococcus</taxon>
    </lineage>
</organism>
<name>A0ABQ1P9T6_9ENTE</name>
<proteinExistence type="predicted"/>
<dbReference type="InterPro" id="IPR007737">
    <property type="entry name" value="Mga_HTH"/>
</dbReference>
<dbReference type="InterPro" id="IPR036388">
    <property type="entry name" value="WH-like_DNA-bd_sf"/>
</dbReference>
<dbReference type="Proteomes" id="UP000630615">
    <property type="component" value="Unassembled WGS sequence"/>
</dbReference>
<evidence type="ECO:0000256" key="1">
    <source>
        <dbReference type="ARBA" id="ARBA00023015"/>
    </source>
</evidence>
<accession>A0ABQ1P9T6</accession>
<evidence type="ECO:0000259" key="3">
    <source>
        <dbReference type="Pfam" id="PF05043"/>
    </source>
</evidence>
<keyword evidence="5" id="KW-1185">Reference proteome</keyword>
<dbReference type="InterPro" id="IPR050661">
    <property type="entry name" value="BglG_antiterminators"/>
</dbReference>
<dbReference type="Gene3D" id="1.10.10.10">
    <property type="entry name" value="Winged helix-like DNA-binding domain superfamily/Winged helix DNA-binding domain"/>
    <property type="match status" value="1"/>
</dbReference>
<feature type="domain" description="Mga helix-turn-helix" evidence="3">
    <location>
        <begin position="88"/>
        <end position="165"/>
    </location>
</feature>
<keyword evidence="1" id="KW-0805">Transcription regulation</keyword>
<protein>
    <recommendedName>
        <fullName evidence="3">Mga helix-turn-helix domain-containing protein</fullName>
    </recommendedName>
</protein>